<gene>
    <name evidence="2" type="ORF">Apau_0959</name>
</gene>
<evidence type="ECO:0000256" key="1">
    <source>
        <dbReference type="SAM" id="MobiDB-lite"/>
    </source>
</evidence>
<keyword evidence="3" id="KW-1185">Reference proteome</keyword>
<evidence type="ECO:0000313" key="3">
    <source>
        <dbReference type="Proteomes" id="UP000005096"/>
    </source>
</evidence>
<reference evidence="2 3" key="1">
    <citation type="journal article" date="2010" name="Stand. Genomic Sci.">
        <title>Non-contiguous finished genome sequence of Aminomonas paucivorans type strain (GLU-3).</title>
        <authorList>
            <person name="Pitluck S."/>
            <person name="Yasawong M."/>
            <person name="Held B."/>
            <person name="Lapidus A."/>
            <person name="Nolan M."/>
            <person name="Copeland A."/>
            <person name="Lucas S."/>
            <person name="Del Rio T.G."/>
            <person name="Tice H."/>
            <person name="Cheng J.F."/>
            <person name="Chertkov O."/>
            <person name="Goodwin L."/>
            <person name="Tapia R."/>
            <person name="Han C."/>
            <person name="Liolios K."/>
            <person name="Ivanova N."/>
            <person name="Mavromatis K."/>
            <person name="Ovchinnikova G."/>
            <person name="Pati A."/>
            <person name="Chen A."/>
            <person name="Palaniappan K."/>
            <person name="Land M."/>
            <person name="Hauser L."/>
            <person name="Chang Y.J."/>
            <person name="Jeffries C.D."/>
            <person name="Pukall R."/>
            <person name="Spring S."/>
            <person name="Rohde M."/>
            <person name="Sikorski J."/>
            <person name="Goker M."/>
            <person name="Woyke T."/>
            <person name="Bristow J."/>
            <person name="Eisen J.A."/>
            <person name="Markowitz V."/>
            <person name="Hugenholtz P."/>
            <person name="Kyrpides N.C."/>
            <person name="Klenk H.P."/>
        </authorList>
    </citation>
    <scope>NUCLEOTIDE SEQUENCE [LARGE SCALE GENOMIC DNA]</scope>
    <source>
        <strain evidence="2 3">DSM 12260</strain>
    </source>
</reference>
<dbReference type="HOGENOM" id="CLU_1891776_0_0_0"/>
<dbReference type="Pfam" id="PF11208">
    <property type="entry name" value="DUF2992"/>
    <property type="match status" value="1"/>
</dbReference>
<dbReference type="InterPro" id="IPR016787">
    <property type="entry name" value="UCP021328"/>
</dbReference>
<name>E3CWD4_9BACT</name>
<feature type="compositionally biased region" description="Basic residues" evidence="1">
    <location>
        <begin position="117"/>
        <end position="134"/>
    </location>
</feature>
<dbReference type="AlphaFoldDB" id="E3CWD4"/>
<accession>E3CWD4</accession>
<proteinExistence type="predicted"/>
<dbReference type="EMBL" id="CM001022">
    <property type="protein sequence ID" value="EFQ23386.1"/>
    <property type="molecule type" value="Genomic_DNA"/>
</dbReference>
<dbReference type="RefSeq" id="WP_006300562.1">
    <property type="nucleotide sequence ID" value="NZ_CM001022.1"/>
</dbReference>
<evidence type="ECO:0000313" key="2">
    <source>
        <dbReference type="EMBL" id="EFQ23386.1"/>
    </source>
</evidence>
<protein>
    <submittedName>
        <fullName evidence="2">Uncharacterized protein</fullName>
    </submittedName>
</protein>
<feature type="region of interest" description="Disordered" evidence="1">
    <location>
        <begin position="77"/>
        <end position="134"/>
    </location>
</feature>
<sequence>MVRVTVFHDGRFWVLLGEREEAGFLRAVRRLCAEEPGEPEVRGFATWAIREGLDSCPPVEAPERPLVGGFKRRLREARAERSTRGGRSQAALQAQRELGLLHRRKERSRGAEEERQRRFRDRRRRSKRRHDGKA</sequence>
<organism evidence="2 3">
    <name type="scientific">Aminomonas paucivorans DSM 12260</name>
    <dbReference type="NCBI Taxonomy" id="584708"/>
    <lineage>
        <taxon>Bacteria</taxon>
        <taxon>Thermotogati</taxon>
        <taxon>Synergistota</taxon>
        <taxon>Synergistia</taxon>
        <taxon>Synergistales</taxon>
        <taxon>Synergistaceae</taxon>
        <taxon>Aminomonas</taxon>
    </lineage>
</organism>
<dbReference type="PaxDb" id="584708-Apau_0959"/>
<dbReference type="Proteomes" id="UP000005096">
    <property type="component" value="Chromosome"/>
</dbReference>